<feature type="domain" description="AP complex mu/sigma subunit" evidence="6">
    <location>
        <begin position="4"/>
        <end position="80"/>
    </location>
</feature>
<organism evidence="7 8">
    <name type="scientific">Bos indicus x Bos taurus</name>
    <name type="common">Hybrid cattle</name>
    <dbReference type="NCBI Taxonomy" id="30522"/>
    <lineage>
        <taxon>Eukaryota</taxon>
        <taxon>Metazoa</taxon>
        <taxon>Chordata</taxon>
        <taxon>Craniata</taxon>
        <taxon>Vertebrata</taxon>
        <taxon>Euteleostomi</taxon>
        <taxon>Mammalia</taxon>
        <taxon>Eutheria</taxon>
        <taxon>Laurasiatheria</taxon>
        <taxon>Artiodactyla</taxon>
        <taxon>Ruminantia</taxon>
        <taxon>Pecora</taxon>
        <taxon>Bovidae</taxon>
        <taxon>Bovinae</taxon>
        <taxon>Bos</taxon>
    </lineage>
</organism>
<dbReference type="Pfam" id="PF01217">
    <property type="entry name" value="Clat_adaptor_s"/>
    <property type="match status" value="1"/>
</dbReference>
<dbReference type="Proteomes" id="UP000429181">
    <property type="component" value="Chromosome 4"/>
</dbReference>
<name>A0A4W2DEY8_BOBOX</name>
<dbReference type="Gene3D" id="3.30.450.60">
    <property type="match status" value="1"/>
</dbReference>
<dbReference type="Proteomes" id="UP000314981">
    <property type="component" value="Chromosome 4"/>
</dbReference>
<dbReference type="Ensembl" id="ENSBIXT00000038216.1">
    <property type="protein sequence ID" value="ENSBIXP00000022878.1"/>
    <property type="gene ID" value="ENSBIXG00000002121.1"/>
</dbReference>
<evidence type="ECO:0000256" key="4">
    <source>
        <dbReference type="ARBA" id="ARBA00022927"/>
    </source>
</evidence>
<keyword evidence="5" id="KW-0472">Membrane</keyword>
<keyword evidence="8" id="KW-1185">Reference proteome</keyword>
<dbReference type="GO" id="GO:0012505">
    <property type="term" value="C:endomembrane system"/>
    <property type="evidence" value="ECO:0007669"/>
    <property type="project" value="UniProtKB-SubCell"/>
</dbReference>
<evidence type="ECO:0000259" key="6">
    <source>
        <dbReference type="Pfam" id="PF01217"/>
    </source>
</evidence>
<dbReference type="InterPro" id="IPR011012">
    <property type="entry name" value="Longin-like_dom_sf"/>
</dbReference>
<dbReference type="OMA" id="AYLECIY"/>
<dbReference type="InterPro" id="IPR022775">
    <property type="entry name" value="AP_mu_sigma_su"/>
</dbReference>
<proteinExistence type="inferred from homology"/>
<evidence type="ECO:0000256" key="1">
    <source>
        <dbReference type="ARBA" id="ARBA00004184"/>
    </source>
</evidence>
<dbReference type="AlphaFoldDB" id="A0A4W2DEY8"/>
<dbReference type="SUPFAM" id="SSF64356">
    <property type="entry name" value="SNARE-like"/>
    <property type="match status" value="1"/>
</dbReference>
<keyword evidence="3" id="KW-0813">Transport</keyword>
<dbReference type="GeneTree" id="ENSGT00970000193372"/>
<dbReference type="Ensembl" id="ENSBIXT00005022431.1">
    <property type="protein sequence ID" value="ENSBIXP00005035778.1"/>
    <property type="gene ID" value="ENSBIXG00005017031.1"/>
</dbReference>
<dbReference type="GO" id="GO:0015031">
    <property type="term" value="P:protein transport"/>
    <property type="evidence" value="ECO:0007669"/>
    <property type="project" value="UniProtKB-KW"/>
</dbReference>
<reference evidence="7" key="2">
    <citation type="submission" date="2025-05" db="UniProtKB">
        <authorList>
            <consortium name="Ensembl"/>
        </authorList>
    </citation>
    <scope>IDENTIFICATION</scope>
</reference>
<reference evidence="8 9" key="1">
    <citation type="submission" date="2018-11" db="EMBL/GenBank/DDBJ databases">
        <title>Haplotype-resolved cattle genomes.</title>
        <authorList>
            <person name="Low W.Y."/>
            <person name="Tearle R."/>
            <person name="Bickhart D.M."/>
            <person name="Rosen B.D."/>
            <person name="Koren S."/>
            <person name="Rhie A."/>
            <person name="Hiendleder S."/>
            <person name="Phillippy A.M."/>
            <person name="Smith T.P.L."/>
            <person name="Williams J.L."/>
        </authorList>
    </citation>
    <scope>NUCLEOTIDE SEQUENCE [LARGE SCALE GENOMIC DNA]</scope>
</reference>
<sequence>MCSFLDLYFCCAIEDQDNELITLEIVHRYVELLDKYFGSVCESDTIFNFEKAYFVLDEFLLGGEVQEIPKNVLKATEQADLLAVSLE</sequence>
<comment type="similarity">
    <text evidence="2">Belongs to the adaptor complexes small subunit family.</text>
</comment>
<keyword evidence="4" id="KW-0653">Protein transport</keyword>
<dbReference type="PANTHER" id="PTHR11753">
    <property type="entry name" value="ADAPTOR COMPLEXES SMALL SUBUNIT FAMILY"/>
    <property type="match status" value="1"/>
</dbReference>
<evidence type="ECO:0000313" key="9">
    <source>
        <dbReference type="Proteomes" id="UP000429181"/>
    </source>
</evidence>
<protein>
    <recommendedName>
        <fullName evidence="6">AP complex mu/sigma subunit domain-containing protein</fullName>
    </recommendedName>
</protein>
<evidence type="ECO:0000256" key="3">
    <source>
        <dbReference type="ARBA" id="ARBA00022448"/>
    </source>
</evidence>
<dbReference type="InterPro" id="IPR016635">
    <property type="entry name" value="AP_complex_ssu"/>
</dbReference>
<evidence type="ECO:0000313" key="7">
    <source>
        <dbReference type="Ensembl" id="ENSBIXP00000022878.1"/>
    </source>
</evidence>
<evidence type="ECO:0000313" key="8">
    <source>
        <dbReference type="Proteomes" id="UP000314981"/>
    </source>
</evidence>
<comment type="subcellular location">
    <subcellularLocation>
        <location evidence="1">Endomembrane system</location>
        <topology evidence="1">Peripheral membrane protein</topology>
    </subcellularLocation>
</comment>
<dbReference type="SMR" id="A0A4W2DEY8"/>
<dbReference type="STRING" id="30522.A0A4W2DEY8"/>
<evidence type="ECO:0000256" key="2">
    <source>
        <dbReference type="ARBA" id="ARBA00006972"/>
    </source>
</evidence>
<evidence type="ECO:0000256" key="5">
    <source>
        <dbReference type="ARBA" id="ARBA00023136"/>
    </source>
</evidence>
<accession>A0A4W2DEY8</accession>